<evidence type="ECO:0000256" key="7">
    <source>
        <dbReference type="ARBA" id="ARBA00023015"/>
    </source>
</evidence>
<evidence type="ECO:0000256" key="2">
    <source>
        <dbReference type="ARBA" id="ARBA00006991"/>
    </source>
</evidence>
<feature type="domain" description="C2H2-type" evidence="12">
    <location>
        <begin position="213"/>
        <end position="243"/>
    </location>
</feature>
<reference evidence="14" key="1">
    <citation type="submission" date="2017-02" db="UniProtKB">
        <authorList>
            <consortium name="WormBaseParasite"/>
        </authorList>
    </citation>
    <scope>IDENTIFICATION</scope>
</reference>
<keyword evidence="8" id="KW-0238">DNA-binding</keyword>
<keyword evidence="13" id="KW-1185">Reference proteome</keyword>
<evidence type="ECO:0000256" key="6">
    <source>
        <dbReference type="ARBA" id="ARBA00022833"/>
    </source>
</evidence>
<protein>
    <submittedName>
        <fullName evidence="14">Zinc finger protein</fullName>
    </submittedName>
</protein>
<dbReference type="SUPFAM" id="SSF57667">
    <property type="entry name" value="beta-beta-alpha zinc fingers"/>
    <property type="match status" value="2"/>
</dbReference>
<dbReference type="InterPro" id="IPR013087">
    <property type="entry name" value="Znf_C2H2_type"/>
</dbReference>
<proteinExistence type="inferred from homology"/>
<evidence type="ECO:0000256" key="5">
    <source>
        <dbReference type="ARBA" id="ARBA00022771"/>
    </source>
</evidence>
<comment type="similarity">
    <text evidence="2">Belongs to the krueppel C2H2-type zinc-finger protein family.</text>
</comment>
<evidence type="ECO:0000256" key="8">
    <source>
        <dbReference type="ARBA" id="ARBA00023125"/>
    </source>
</evidence>
<dbReference type="PANTHER" id="PTHR24379">
    <property type="entry name" value="KRAB AND ZINC FINGER DOMAIN-CONTAINING"/>
    <property type="match status" value="1"/>
</dbReference>
<dbReference type="PROSITE" id="PS50157">
    <property type="entry name" value="ZINC_FINGER_C2H2_2"/>
    <property type="match status" value="4"/>
</dbReference>
<dbReference type="GO" id="GO:0042802">
    <property type="term" value="F:identical protein binding"/>
    <property type="evidence" value="ECO:0007669"/>
    <property type="project" value="UniProtKB-ARBA"/>
</dbReference>
<evidence type="ECO:0000256" key="9">
    <source>
        <dbReference type="ARBA" id="ARBA00023163"/>
    </source>
</evidence>
<sequence>MTTDLLKTYFCFRDRNIKMSLPPEEEFLCPSCNNIFYSIDYLIAHLEESLRFNDDTHKQTVKCLFCDVYCNGSQSILHHLYTEHIQEWPTSSKNDVLLEPIAEVTSTTPTIKEGTVSKRVIKNERKHGCGFCEKKFTRPADVRRHERIHTGERPYACRECDSSFKTRHQLTQHYAIHDNALPSEFICEVCKKAYFTKGALTLHLRTHNNTNPFSCSYPGCSQAFHTNQLLKRHIKRSHPQKQVIDKKGILKTIEKISPSKTNHQIIKQSENSAFDLQIPEPPPYEHHISYPTQIVVTDPSETVSCVDPVIIYESVDSISGNIESTTIIPTQMYQTVEPIYHEMMPSYPQSVYHTEESWDYSTEYPRTN</sequence>
<keyword evidence="4" id="KW-0677">Repeat</keyword>
<keyword evidence="7" id="KW-0805">Transcription regulation</keyword>
<evidence type="ECO:0000256" key="1">
    <source>
        <dbReference type="ARBA" id="ARBA00004123"/>
    </source>
</evidence>
<evidence type="ECO:0000256" key="10">
    <source>
        <dbReference type="ARBA" id="ARBA00023242"/>
    </source>
</evidence>
<feature type="domain" description="C2H2-type" evidence="12">
    <location>
        <begin position="185"/>
        <end position="212"/>
    </location>
</feature>
<dbReference type="PANTHER" id="PTHR24379:SF121">
    <property type="entry name" value="C2H2-TYPE DOMAIN-CONTAINING PROTEIN"/>
    <property type="match status" value="1"/>
</dbReference>
<dbReference type="InterPro" id="IPR036236">
    <property type="entry name" value="Znf_C2H2_sf"/>
</dbReference>
<dbReference type="PROSITE" id="PS00028">
    <property type="entry name" value="ZINC_FINGER_C2H2_1"/>
    <property type="match status" value="4"/>
</dbReference>
<dbReference type="SMART" id="SM00355">
    <property type="entry name" value="ZnF_C2H2"/>
    <property type="match status" value="6"/>
</dbReference>
<evidence type="ECO:0000256" key="11">
    <source>
        <dbReference type="PROSITE-ProRule" id="PRU00042"/>
    </source>
</evidence>
<dbReference type="Gene3D" id="3.30.160.60">
    <property type="entry name" value="Classic Zinc Finger"/>
    <property type="match status" value="3"/>
</dbReference>
<evidence type="ECO:0000313" key="13">
    <source>
        <dbReference type="Proteomes" id="UP000046392"/>
    </source>
</evidence>
<accession>A0A0N5BGT6</accession>
<dbReference type="GO" id="GO:0003677">
    <property type="term" value="F:DNA binding"/>
    <property type="evidence" value="ECO:0007669"/>
    <property type="project" value="UniProtKB-KW"/>
</dbReference>
<keyword evidence="10" id="KW-0539">Nucleus</keyword>
<organism evidence="13 14">
    <name type="scientific">Strongyloides papillosus</name>
    <name type="common">Intestinal threadworm</name>
    <dbReference type="NCBI Taxonomy" id="174720"/>
    <lineage>
        <taxon>Eukaryota</taxon>
        <taxon>Metazoa</taxon>
        <taxon>Ecdysozoa</taxon>
        <taxon>Nematoda</taxon>
        <taxon>Chromadorea</taxon>
        <taxon>Rhabditida</taxon>
        <taxon>Tylenchina</taxon>
        <taxon>Panagrolaimomorpha</taxon>
        <taxon>Strongyloidoidea</taxon>
        <taxon>Strongyloididae</taxon>
        <taxon>Strongyloides</taxon>
    </lineage>
</organism>
<dbReference type="WBParaSite" id="SPAL_0000518600.1">
    <property type="protein sequence ID" value="SPAL_0000518600.1"/>
    <property type="gene ID" value="SPAL_0000518600"/>
</dbReference>
<dbReference type="FunFam" id="3.30.160.60:FF:000508">
    <property type="entry name" value="Myeloid zinc finger 1"/>
    <property type="match status" value="1"/>
</dbReference>
<keyword evidence="5 11" id="KW-0863">Zinc-finger</keyword>
<dbReference type="STRING" id="174720.A0A0N5BGT6"/>
<dbReference type="GO" id="GO:0008270">
    <property type="term" value="F:zinc ion binding"/>
    <property type="evidence" value="ECO:0007669"/>
    <property type="project" value="UniProtKB-KW"/>
</dbReference>
<evidence type="ECO:0000256" key="4">
    <source>
        <dbReference type="ARBA" id="ARBA00022737"/>
    </source>
</evidence>
<feature type="domain" description="C2H2-type" evidence="12">
    <location>
        <begin position="155"/>
        <end position="182"/>
    </location>
</feature>
<name>A0A0N5BGT6_STREA</name>
<feature type="domain" description="C2H2-type" evidence="12">
    <location>
        <begin position="127"/>
        <end position="154"/>
    </location>
</feature>
<evidence type="ECO:0000256" key="3">
    <source>
        <dbReference type="ARBA" id="ARBA00022723"/>
    </source>
</evidence>
<keyword evidence="9" id="KW-0804">Transcription</keyword>
<keyword evidence="6" id="KW-0862">Zinc</keyword>
<dbReference type="AlphaFoldDB" id="A0A0N5BGT6"/>
<dbReference type="Proteomes" id="UP000046392">
    <property type="component" value="Unplaced"/>
</dbReference>
<comment type="subcellular location">
    <subcellularLocation>
        <location evidence="1">Nucleus</location>
    </subcellularLocation>
</comment>
<evidence type="ECO:0000259" key="12">
    <source>
        <dbReference type="PROSITE" id="PS50157"/>
    </source>
</evidence>
<keyword evidence="3" id="KW-0479">Metal-binding</keyword>
<evidence type="ECO:0000313" key="14">
    <source>
        <dbReference type="WBParaSite" id="SPAL_0000518600.1"/>
    </source>
</evidence>
<dbReference type="GO" id="GO:0005634">
    <property type="term" value="C:nucleus"/>
    <property type="evidence" value="ECO:0007669"/>
    <property type="project" value="UniProtKB-SubCell"/>
</dbReference>
<dbReference type="Pfam" id="PF00096">
    <property type="entry name" value="zf-C2H2"/>
    <property type="match status" value="3"/>
</dbReference>